<comment type="caution">
    <text evidence="1">The sequence shown here is derived from an EMBL/GenBank/DDBJ whole genome shotgun (WGS) entry which is preliminary data.</text>
</comment>
<accession>A0A840V606</accession>
<dbReference type="AlphaFoldDB" id="A0A840V606"/>
<name>A0A840V606_9BACT</name>
<keyword evidence="2" id="KW-1185">Reference proteome</keyword>
<sequence length="648" mass="72942">MNWIDALYRTYENCLGSVGVREEGSDELLLPLSHTTQNAHIEVTLDQNANLIAARVLQKADQKTVVPCTEKSGGRSGKKPETHPLCDKLQYVAGDFVAYGGEVTSGFANHPLEPHEAYLKLLGDWQTKYPHPKVGIVLEYVQKSRLIRDLVAQTIIPVHAGSDGDFSFLEKWTDEESGPPDIFTALPNNSRPQDAFIRWAVAIPGDPEPYLWQDKSVWQSWNDYYKSTQEFNDLCYVTGEETTLAIQHPAKLRHAADKAKLISANDGSGFTFRGRFTDPDGTQTCGVSFDVTQKAHNALRWLIARQGKRFGDQAIVAWAVTGQNIPDALVSTQDLFGEEEFLNSGLSLSSETISPANTAQGVGLALKKKLGGYHADLGDTTDVIFLSLDSATPGRMAISYYRELSSSEFLARVEKWHEETAWPQNFGKDRKFIGAPSPLDIAQSAYGTRLDDKLKSATYRRLLPCIIENRPIPTDLVSSCIQRASNRQGMEHWEWEKALGIACALYRKQRIQTKQHHHTMSLERDRTTRSYLYGRLLAVADVLEQAALRSAGENRDTNAARFMQRFAIHPYETWMNIYLSLDPYRRRLKANAPGLLHLYDAEFDEIKDLFKPGEFNDNGKLEGEFLLAYHCQRTAFFTKKEPSEEQPA</sequence>
<dbReference type="CDD" id="cd09757">
    <property type="entry name" value="Cas8c_I-C"/>
    <property type="match status" value="1"/>
</dbReference>
<dbReference type="NCBIfam" id="TIGR01863">
    <property type="entry name" value="cas_Csd1"/>
    <property type="match status" value="1"/>
</dbReference>
<dbReference type="InterPro" id="IPR010144">
    <property type="entry name" value="CRISPR-assoc_prot_Csd1-typ"/>
</dbReference>
<protein>
    <submittedName>
        <fullName evidence="1">CRISPR-associated protein Csd1</fullName>
    </submittedName>
</protein>
<reference evidence="1 2" key="1">
    <citation type="submission" date="2020-08" db="EMBL/GenBank/DDBJ databases">
        <title>Genomic Encyclopedia of Type Strains, Phase IV (KMG-IV): sequencing the most valuable type-strain genomes for metagenomic binning, comparative biology and taxonomic classification.</title>
        <authorList>
            <person name="Goeker M."/>
        </authorList>
    </citation>
    <scope>NUCLEOTIDE SEQUENCE [LARGE SCALE GENOMIC DNA]</scope>
    <source>
        <strain evidence="1 2">YC6886</strain>
    </source>
</reference>
<evidence type="ECO:0000313" key="1">
    <source>
        <dbReference type="EMBL" id="MBB5353687.1"/>
    </source>
</evidence>
<dbReference type="EMBL" id="JACHFD010000032">
    <property type="protein sequence ID" value="MBB5353687.1"/>
    <property type="molecule type" value="Genomic_DNA"/>
</dbReference>
<dbReference type="RefSeq" id="WP_184021915.1">
    <property type="nucleotide sequence ID" value="NZ_JACHFD010000032.1"/>
</dbReference>
<proteinExistence type="predicted"/>
<dbReference type="Proteomes" id="UP000557717">
    <property type="component" value="Unassembled WGS sequence"/>
</dbReference>
<dbReference type="Pfam" id="PF09709">
    <property type="entry name" value="Cas_Csd1"/>
    <property type="match status" value="1"/>
</dbReference>
<gene>
    <name evidence="1" type="ORF">HNR46_003948</name>
</gene>
<evidence type="ECO:0000313" key="2">
    <source>
        <dbReference type="Proteomes" id="UP000557717"/>
    </source>
</evidence>
<organism evidence="1 2">
    <name type="scientific">Haloferula luteola</name>
    <dbReference type="NCBI Taxonomy" id="595692"/>
    <lineage>
        <taxon>Bacteria</taxon>
        <taxon>Pseudomonadati</taxon>
        <taxon>Verrucomicrobiota</taxon>
        <taxon>Verrucomicrobiia</taxon>
        <taxon>Verrucomicrobiales</taxon>
        <taxon>Verrucomicrobiaceae</taxon>
        <taxon>Haloferula</taxon>
    </lineage>
</organism>